<evidence type="ECO:0000313" key="3">
    <source>
        <dbReference type="EMBL" id="KIK35377.1"/>
    </source>
</evidence>
<evidence type="ECO:0000256" key="2">
    <source>
        <dbReference type="SAM" id="Phobius"/>
    </source>
</evidence>
<proteinExistence type="predicted"/>
<feature type="transmembrane region" description="Helical" evidence="2">
    <location>
        <begin position="164"/>
        <end position="191"/>
    </location>
</feature>
<protein>
    <recommendedName>
        <fullName evidence="5">PGG domain-containing protein</fullName>
    </recommendedName>
</protein>
<dbReference type="Proteomes" id="UP000054485">
    <property type="component" value="Unassembled WGS sequence"/>
</dbReference>
<feature type="region of interest" description="Disordered" evidence="1">
    <location>
        <begin position="1"/>
        <end position="23"/>
    </location>
</feature>
<feature type="transmembrane region" description="Helical" evidence="2">
    <location>
        <begin position="81"/>
        <end position="99"/>
    </location>
</feature>
<dbReference type="HOGENOM" id="CLU_082478_1_0_1"/>
<organism evidence="3 4">
    <name type="scientific">Suillus luteus UH-Slu-Lm8-n1</name>
    <dbReference type="NCBI Taxonomy" id="930992"/>
    <lineage>
        <taxon>Eukaryota</taxon>
        <taxon>Fungi</taxon>
        <taxon>Dikarya</taxon>
        <taxon>Basidiomycota</taxon>
        <taxon>Agaricomycotina</taxon>
        <taxon>Agaricomycetes</taxon>
        <taxon>Agaricomycetidae</taxon>
        <taxon>Boletales</taxon>
        <taxon>Suillineae</taxon>
        <taxon>Suillaceae</taxon>
        <taxon>Suillus</taxon>
    </lineage>
</organism>
<dbReference type="InParanoid" id="A0A0D0AME5"/>
<dbReference type="AlphaFoldDB" id="A0A0D0AME5"/>
<keyword evidence="2" id="KW-0812">Transmembrane</keyword>
<sequence length="259" mass="28617">MSASPTAPQSPTQALQGSPDMPKHWKVPEDDGTLLSSIKILAFRILCLVSITRPSLGVHCWVSKNDDEEWEKHRKMVCDKLNASNIAAGLVLTTSAVFLTTQPPPTEMNLLPYTTLASYIFSILSFVQALGSMLAGVAVIAVYESCDREWTLKVLTSTRFRVCCTLLIIASPGLSLVVSILCLMAALMIAGLTSGVWFIRLIVYLEVACWIWVPFIFLWCAVPEEFWNGHLQLIKVGGIARSLTRVPGPWRKRRQGSVP</sequence>
<evidence type="ECO:0000313" key="4">
    <source>
        <dbReference type="Proteomes" id="UP000054485"/>
    </source>
</evidence>
<keyword evidence="4" id="KW-1185">Reference proteome</keyword>
<dbReference type="EMBL" id="KN835631">
    <property type="protein sequence ID" value="KIK35377.1"/>
    <property type="molecule type" value="Genomic_DNA"/>
</dbReference>
<feature type="transmembrane region" description="Helical" evidence="2">
    <location>
        <begin position="119"/>
        <end position="143"/>
    </location>
</feature>
<feature type="transmembrane region" description="Helical" evidence="2">
    <location>
        <begin position="197"/>
        <end position="222"/>
    </location>
</feature>
<evidence type="ECO:0008006" key="5">
    <source>
        <dbReference type="Google" id="ProtNLM"/>
    </source>
</evidence>
<evidence type="ECO:0000256" key="1">
    <source>
        <dbReference type="SAM" id="MobiDB-lite"/>
    </source>
</evidence>
<accession>A0A0D0AME5</accession>
<reference evidence="3 4" key="1">
    <citation type="submission" date="2014-04" db="EMBL/GenBank/DDBJ databases">
        <authorList>
            <consortium name="DOE Joint Genome Institute"/>
            <person name="Kuo A."/>
            <person name="Ruytinx J."/>
            <person name="Rineau F."/>
            <person name="Colpaert J."/>
            <person name="Kohler A."/>
            <person name="Nagy L.G."/>
            <person name="Floudas D."/>
            <person name="Copeland A."/>
            <person name="Barry K.W."/>
            <person name="Cichocki N."/>
            <person name="Veneault-Fourrey C."/>
            <person name="LaButti K."/>
            <person name="Lindquist E.A."/>
            <person name="Lipzen A."/>
            <person name="Lundell T."/>
            <person name="Morin E."/>
            <person name="Murat C."/>
            <person name="Sun H."/>
            <person name="Tunlid A."/>
            <person name="Henrissat B."/>
            <person name="Grigoriev I.V."/>
            <person name="Hibbett D.S."/>
            <person name="Martin F."/>
            <person name="Nordberg H.P."/>
            <person name="Cantor M.N."/>
            <person name="Hua S.X."/>
        </authorList>
    </citation>
    <scope>NUCLEOTIDE SEQUENCE [LARGE SCALE GENOMIC DNA]</scope>
    <source>
        <strain evidence="3 4">UH-Slu-Lm8-n1</strain>
    </source>
</reference>
<feature type="compositionally biased region" description="Polar residues" evidence="1">
    <location>
        <begin position="1"/>
        <end position="16"/>
    </location>
</feature>
<gene>
    <name evidence="3" type="ORF">CY34DRAFT_812218</name>
</gene>
<dbReference type="OrthoDB" id="2680543at2759"/>
<keyword evidence="2" id="KW-0472">Membrane</keyword>
<name>A0A0D0AME5_9AGAM</name>
<reference evidence="4" key="2">
    <citation type="submission" date="2015-01" db="EMBL/GenBank/DDBJ databases">
        <title>Evolutionary Origins and Diversification of the Mycorrhizal Mutualists.</title>
        <authorList>
            <consortium name="DOE Joint Genome Institute"/>
            <consortium name="Mycorrhizal Genomics Consortium"/>
            <person name="Kohler A."/>
            <person name="Kuo A."/>
            <person name="Nagy L.G."/>
            <person name="Floudas D."/>
            <person name="Copeland A."/>
            <person name="Barry K.W."/>
            <person name="Cichocki N."/>
            <person name="Veneault-Fourrey C."/>
            <person name="LaButti K."/>
            <person name="Lindquist E.A."/>
            <person name="Lipzen A."/>
            <person name="Lundell T."/>
            <person name="Morin E."/>
            <person name="Murat C."/>
            <person name="Riley R."/>
            <person name="Ohm R."/>
            <person name="Sun H."/>
            <person name="Tunlid A."/>
            <person name="Henrissat B."/>
            <person name="Grigoriev I.V."/>
            <person name="Hibbett D.S."/>
            <person name="Martin F."/>
        </authorList>
    </citation>
    <scope>NUCLEOTIDE SEQUENCE [LARGE SCALE GENOMIC DNA]</scope>
    <source>
        <strain evidence="4">UH-Slu-Lm8-n1</strain>
    </source>
</reference>
<keyword evidence="2" id="KW-1133">Transmembrane helix</keyword>